<feature type="coiled-coil region" evidence="1">
    <location>
        <begin position="1545"/>
        <end position="1579"/>
    </location>
</feature>
<accession>A0A146M6M5</accession>
<keyword evidence="1" id="KW-0175">Coiled coil</keyword>
<evidence type="ECO:0000256" key="2">
    <source>
        <dbReference type="SAM" id="MobiDB-lite"/>
    </source>
</evidence>
<feature type="coiled-coil region" evidence="1">
    <location>
        <begin position="1620"/>
        <end position="1647"/>
    </location>
</feature>
<feature type="coiled-coil region" evidence="1">
    <location>
        <begin position="1080"/>
        <end position="1111"/>
    </location>
</feature>
<feature type="coiled-coil region" evidence="1">
    <location>
        <begin position="601"/>
        <end position="628"/>
    </location>
</feature>
<gene>
    <name evidence="3" type="ORF">g.81363</name>
</gene>
<feature type="coiled-coil region" evidence="1">
    <location>
        <begin position="1202"/>
        <end position="1406"/>
    </location>
</feature>
<evidence type="ECO:0000256" key="1">
    <source>
        <dbReference type="SAM" id="Coils"/>
    </source>
</evidence>
<evidence type="ECO:0000313" key="3">
    <source>
        <dbReference type="EMBL" id="JAQ15421.1"/>
    </source>
</evidence>
<proteinExistence type="predicted"/>
<sequence>MEDLSESLEVNISSDANEDKESRVSDESWKDEDGRRDSWVDTGPLSEELRLLDEEHKRQLEEARQWLEEEEAADEMLRRDLEELQIAEQRNHELSARLIAPEPEIPPEVQERLDLMEKTVKSLQEQLSEKTSKLSQRNDSYSELLVRFNSMTERLLTTDQEFRVTLVRVKEEYEDLEGVLRGKMKNYQDLNKQLELALNEKEAEVSDLKDKLTEYDTMKESFSELQNKLEDTTKSVDHLNKMTIKLKERLKAIRNERDSLLKERESLEPVEPLKQKISELEAERDELLEERKKFEDVELLKNRITLLEEEKGNLQLQLVDLDELKESAESNKLLLESLEKEKTELQSTLQIIKEQHAELINGKETAKHQSDEQEAVISKLKNALQEVTEEKITSVMRSVELEELLAAKDKEISNLKDSLRILEAEKVETSKQAGERGDGDSELLSDYNVSNGLAVKLTVLENELEDCKERERVLTVTVSELQNLRAELESKLHAVLAERENMRIEEAHVIERESQVSALLAGRDNIKADLEGRLSAALQNLSHHEKLAAELQEKLSSALSENAKLSKSLSERELPKEPVSTASASSASDPDTTTQKLKKLAAMYKKKCGEMENEIEQLKATLNKRADDCSILASERSCLEHDVLNSASRYQQIFNEVTRLENELSELYAFINEFKNLPLDRIVSVVDPSKVRDVLTSLSAWSSRTGVHLPPSVYVPPTAVTDAPKIEDLQAIIVQKEKVIDELEKDKNHLHDLVTANDEELKMLKELYEKESGKNEQFYADLMGLESEMSQSKSDLINRLEEVTSILQGRENYIEILEQDIVNMKSKMFSIESGMDDRHRELKDRAQMMISKLEEAEMMTSTFDKYKVEVEKRITALQDSEAKLKDQLINAQVQLEESQEEASAAKLRNSILEKEKYELECQVNGMQPELQTLRDIRSAYNNTLDEIEKLNGGLKEAMEGFEAKSEKLNLLESEREVLINKLTDLEDAFGDLEKKLEESDGMNMSFRSQVEVLSRQLEESKIKFNESQQELNNIRLSQAGNDLLKKEMSELTGSYEEKIRVLVTSKEKLEELLFNKGNEVMFLQSNLVQMEEELQRVRQGYESRINAMEAASHQQLQSVRQSQQENAAAGRAEEAPRVQVEPLVQSIQTSPLHANVRRLASGDSMENPFADIKDEEDGWGWMGAENVMPEVEAAQPQESSRISELTNTVQQLEIERDTAVQQLEAMKVNYRKVLKKLKDMKAEQAKVETTKGGFSDLDLVLQEELRSENDALRAKMGELSKQFESLKKEKEMLTKRVDTLTSANEQLVDMKERQDIEVQMWQKRSSELSNQVQNLQWSLDALRSENPSANDPELSLKLIALGAENDELKGVLLGKKEEINQANAREQDLEQEIQDLKECLSKLELAVANAEKPVESTEATPITSAAVLFQSTPSDPELLMKLDTLSAENDKLKKELLQKKEEMNQALEDHRAREYSFQLEIQNLQGSLRNLEKTLADVEKSVVKETTPVATAAVLFQGTATAFDDVLSWHQPSVPQSVESPAASIEELTKQKAILEAEVSRIQREFESLRSDKDQLEHRVTYLWQQNSELLQRIDEQNAFPDEEQGKKVHELEKQVASQKAYYDEQVKELEENFQKALLERDEDNAHLVCTISAKEQAL</sequence>
<organism evidence="3">
    <name type="scientific">Lygus hesperus</name>
    <name type="common">Western plant bug</name>
    <dbReference type="NCBI Taxonomy" id="30085"/>
    <lineage>
        <taxon>Eukaryota</taxon>
        <taxon>Metazoa</taxon>
        <taxon>Ecdysozoa</taxon>
        <taxon>Arthropoda</taxon>
        <taxon>Hexapoda</taxon>
        <taxon>Insecta</taxon>
        <taxon>Pterygota</taxon>
        <taxon>Neoptera</taxon>
        <taxon>Paraneoptera</taxon>
        <taxon>Hemiptera</taxon>
        <taxon>Heteroptera</taxon>
        <taxon>Panheteroptera</taxon>
        <taxon>Cimicomorpha</taxon>
        <taxon>Miridae</taxon>
        <taxon>Mirini</taxon>
        <taxon>Lygus</taxon>
    </lineage>
</organism>
<dbReference type="SUPFAM" id="SSF57997">
    <property type="entry name" value="Tropomyosin"/>
    <property type="match status" value="1"/>
</dbReference>
<feature type="region of interest" description="Disordered" evidence="2">
    <location>
        <begin position="566"/>
        <end position="595"/>
    </location>
</feature>
<feature type="coiled-coil region" evidence="1">
    <location>
        <begin position="173"/>
        <end position="432"/>
    </location>
</feature>
<name>A0A146M6M5_LYGHE</name>
<feature type="compositionally biased region" description="Basic and acidic residues" evidence="2">
    <location>
        <begin position="17"/>
        <end position="39"/>
    </location>
</feature>
<feature type="non-terminal residue" evidence="3">
    <location>
        <position position="1659"/>
    </location>
</feature>
<feature type="region of interest" description="Disordered" evidence="2">
    <location>
        <begin position="1"/>
        <end position="46"/>
    </location>
</feature>
<feature type="coiled-coil region" evidence="1">
    <location>
        <begin position="49"/>
        <end position="133"/>
    </location>
</feature>
<protein>
    <recommendedName>
        <fullName evidence="4">Golgin subfamily B member 1</fullName>
    </recommendedName>
</protein>
<feature type="compositionally biased region" description="Low complexity" evidence="2">
    <location>
        <begin position="1112"/>
        <end position="1124"/>
    </location>
</feature>
<dbReference type="PANTHER" id="PTHR23159:SF31">
    <property type="entry name" value="CENTROSOME-ASSOCIATED PROTEIN CEP250 ISOFORM X1"/>
    <property type="match status" value="1"/>
</dbReference>
<dbReference type="PANTHER" id="PTHR23159">
    <property type="entry name" value="CENTROSOMAL PROTEIN 2"/>
    <property type="match status" value="1"/>
</dbReference>
<feature type="coiled-coil region" evidence="1">
    <location>
        <begin position="478"/>
        <end position="505"/>
    </location>
</feature>
<feature type="coiled-coil region" evidence="1">
    <location>
        <begin position="1442"/>
        <end position="1501"/>
    </location>
</feature>
<feature type="coiled-coil region" evidence="1">
    <location>
        <begin position="839"/>
        <end position="1030"/>
    </location>
</feature>
<feature type="region of interest" description="Disordered" evidence="2">
    <location>
        <begin position="1112"/>
        <end position="1136"/>
    </location>
</feature>
<dbReference type="EMBL" id="GDHC01003208">
    <property type="protein sequence ID" value="JAQ15421.1"/>
    <property type="molecule type" value="Transcribed_RNA"/>
</dbReference>
<reference evidence="3" key="1">
    <citation type="journal article" date="2016" name="Gigascience">
        <title>De novo construction of an expanded transcriptome assembly for the western tarnished plant bug, Lygus hesperus.</title>
        <authorList>
            <person name="Tassone E.E."/>
            <person name="Geib S.M."/>
            <person name="Hall B."/>
            <person name="Fabrick J.A."/>
            <person name="Brent C.S."/>
            <person name="Hull J.J."/>
        </authorList>
    </citation>
    <scope>NUCLEOTIDE SEQUENCE</scope>
</reference>
<evidence type="ECO:0008006" key="4">
    <source>
        <dbReference type="Google" id="ProtNLM"/>
    </source>
</evidence>
<feature type="coiled-coil region" evidence="1">
    <location>
        <begin position="726"/>
        <end position="753"/>
    </location>
</feature>
<feature type="compositionally biased region" description="Low complexity" evidence="2">
    <location>
        <begin position="580"/>
        <end position="594"/>
    </location>
</feature>